<dbReference type="RefSeq" id="WP_369314345.1">
    <property type="nucleotide sequence ID" value="NZ_JBEHZE010000001.1"/>
</dbReference>
<dbReference type="PANTHER" id="PTHR23355:SF9">
    <property type="entry name" value="DIS3-LIKE EXONUCLEASE 2"/>
    <property type="match status" value="1"/>
</dbReference>
<dbReference type="Gene3D" id="2.40.50.140">
    <property type="entry name" value="Nucleic acid-binding proteins"/>
    <property type="match status" value="1"/>
</dbReference>
<dbReference type="PROSITE" id="PS50126">
    <property type="entry name" value="S1"/>
    <property type="match status" value="1"/>
</dbReference>
<evidence type="ECO:0000256" key="6">
    <source>
        <dbReference type="ARBA" id="ARBA00022884"/>
    </source>
</evidence>
<dbReference type="InterPro" id="IPR001900">
    <property type="entry name" value="RNase_II/R"/>
</dbReference>
<dbReference type="SUPFAM" id="SSF50249">
    <property type="entry name" value="Nucleic acid-binding proteins"/>
    <property type="match status" value="2"/>
</dbReference>
<reference evidence="10 11" key="1">
    <citation type="submission" date="2024-05" db="EMBL/GenBank/DDBJ databases">
        <title>Three bacterial strains, DH-69, EH-24, and ECK-19 isolated from coastal sediments.</title>
        <authorList>
            <person name="Ye Y.-Q."/>
            <person name="Du Z.-J."/>
        </authorList>
    </citation>
    <scope>NUCLEOTIDE SEQUENCE [LARGE SCALE GENOMIC DNA]</scope>
    <source>
        <strain evidence="10 11">ECK-19</strain>
    </source>
</reference>
<dbReference type="InterPro" id="IPR050180">
    <property type="entry name" value="RNR_Ribonuclease"/>
</dbReference>
<dbReference type="Pfam" id="PF00575">
    <property type="entry name" value="S1"/>
    <property type="match status" value="1"/>
</dbReference>
<dbReference type="CDD" id="cd04471">
    <property type="entry name" value="S1_RNase_R"/>
    <property type="match status" value="1"/>
</dbReference>
<comment type="function">
    <text evidence="7">3'-5' exoribonuclease that releases 5'-nucleoside monophosphates and is involved in maturation of structured RNAs.</text>
</comment>
<keyword evidence="5 7" id="KW-0269">Exonuclease</keyword>
<evidence type="ECO:0000313" key="10">
    <source>
        <dbReference type="EMBL" id="MEX6634360.1"/>
    </source>
</evidence>
<evidence type="ECO:0000256" key="4">
    <source>
        <dbReference type="ARBA" id="ARBA00022801"/>
    </source>
</evidence>
<feature type="compositionally biased region" description="Basic residues" evidence="8">
    <location>
        <begin position="743"/>
        <end position="776"/>
    </location>
</feature>
<feature type="region of interest" description="Disordered" evidence="8">
    <location>
        <begin position="716"/>
        <end position="776"/>
    </location>
</feature>
<comment type="similarity">
    <text evidence="7">Belongs to the RNR ribonuclease family. RNase R subfamily.</text>
</comment>
<proteinExistence type="inferred from homology"/>
<dbReference type="Proteomes" id="UP001560685">
    <property type="component" value="Unassembled WGS sequence"/>
</dbReference>
<gene>
    <name evidence="7 10" type="primary">rnr</name>
    <name evidence="10" type="ORF">ABFZ84_12465</name>
</gene>
<name>A0ABV3Z6B4_9PROT</name>
<evidence type="ECO:0000256" key="5">
    <source>
        <dbReference type="ARBA" id="ARBA00022839"/>
    </source>
</evidence>
<organism evidence="10 11">
    <name type="scientific">Hyphococcus lacteus</name>
    <dbReference type="NCBI Taxonomy" id="3143536"/>
    <lineage>
        <taxon>Bacteria</taxon>
        <taxon>Pseudomonadati</taxon>
        <taxon>Pseudomonadota</taxon>
        <taxon>Alphaproteobacteria</taxon>
        <taxon>Parvularculales</taxon>
        <taxon>Parvularculaceae</taxon>
        <taxon>Hyphococcus</taxon>
    </lineage>
</organism>
<comment type="subcellular location">
    <subcellularLocation>
        <location evidence="7">Cytoplasm</location>
    </subcellularLocation>
</comment>
<evidence type="ECO:0000259" key="9">
    <source>
        <dbReference type="PROSITE" id="PS50126"/>
    </source>
</evidence>
<dbReference type="GO" id="GO:0008859">
    <property type="term" value="F:exoribonuclease II activity"/>
    <property type="evidence" value="ECO:0007669"/>
    <property type="project" value="UniProtKB-EC"/>
</dbReference>
<evidence type="ECO:0000256" key="1">
    <source>
        <dbReference type="ARBA" id="ARBA00001849"/>
    </source>
</evidence>
<evidence type="ECO:0000313" key="11">
    <source>
        <dbReference type="Proteomes" id="UP001560685"/>
    </source>
</evidence>
<dbReference type="InterPro" id="IPR012340">
    <property type="entry name" value="NA-bd_OB-fold"/>
</dbReference>
<evidence type="ECO:0000256" key="2">
    <source>
        <dbReference type="ARBA" id="ARBA00022490"/>
    </source>
</evidence>
<dbReference type="SMART" id="SM00955">
    <property type="entry name" value="RNB"/>
    <property type="match status" value="1"/>
</dbReference>
<keyword evidence="2 7" id="KW-0963">Cytoplasm</keyword>
<evidence type="ECO:0000256" key="8">
    <source>
        <dbReference type="SAM" id="MobiDB-lite"/>
    </source>
</evidence>
<accession>A0ABV3Z6B4</accession>
<dbReference type="NCBIfam" id="TIGR00358">
    <property type="entry name" value="3_prime_RNase"/>
    <property type="match status" value="1"/>
</dbReference>
<dbReference type="EC" id="3.1.13.1" evidence="7"/>
<keyword evidence="11" id="KW-1185">Reference proteome</keyword>
<dbReference type="InterPro" id="IPR022966">
    <property type="entry name" value="RNase_II/R_CS"/>
</dbReference>
<dbReference type="EMBL" id="JBEHZE010000001">
    <property type="protein sequence ID" value="MEX6634360.1"/>
    <property type="molecule type" value="Genomic_DNA"/>
</dbReference>
<dbReference type="PANTHER" id="PTHR23355">
    <property type="entry name" value="RIBONUCLEASE"/>
    <property type="match status" value="1"/>
</dbReference>
<evidence type="ECO:0000256" key="3">
    <source>
        <dbReference type="ARBA" id="ARBA00022722"/>
    </source>
</evidence>
<dbReference type="InterPro" id="IPR004476">
    <property type="entry name" value="RNase_II/RNase_R"/>
</dbReference>
<comment type="caution">
    <text evidence="10">The sequence shown here is derived from an EMBL/GenBank/DDBJ whole genome shotgun (WGS) entry which is preliminary data.</text>
</comment>
<dbReference type="HAMAP" id="MF_01895">
    <property type="entry name" value="RNase_R"/>
    <property type="match status" value="1"/>
</dbReference>
<keyword evidence="4 7" id="KW-0378">Hydrolase</keyword>
<evidence type="ECO:0000256" key="7">
    <source>
        <dbReference type="HAMAP-Rule" id="MF_01895"/>
    </source>
</evidence>
<dbReference type="Pfam" id="PF00773">
    <property type="entry name" value="RNB"/>
    <property type="match status" value="1"/>
</dbReference>
<dbReference type="InterPro" id="IPR011805">
    <property type="entry name" value="RNase_R"/>
</dbReference>
<feature type="domain" description="S1 motif" evidence="9">
    <location>
        <begin position="638"/>
        <end position="719"/>
    </location>
</feature>
<dbReference type="Pfam" id="PF17876">
    <property type="entry name" value="CSD2"/>
    <property type="match status" value="1"/>
</dbReference>
<keyword evidence="6 7" id="KW-0694">RNA-binding</keyword>
<dbReference type="SMART" id="SM00316">
    <property type="entry name" value="S1"/>
    <property type="match status" value="1"/>
</dbReference>
<comment type="catalytic activity">
    <reaction evidence="1 7">
        <text>Exonucleolytic cleavage in the 3'- to 5'-direction to yield nucleoside 5'-phosphates.</text>
        <dbReference type="EC" id="3.1.13.1"/>
    </reaction>
</comment>
<dbReference type="InterPro" id="IPR040476">
    <property type="entry name" value="CSD2"/>
</dbReference>
<sequence length="776" mass="85968">MTKRGKRTAGKPKPGLPTKAEIIAYLKESDTEVHRRDIARAFGVKGEARAVLRSMLKELDADGSINLKNGKRVERADSLPPVAPVDVMSVDDDGDLICMPANWGGGDKPPIITISARRAAKEKPAPGVGDRLLVRLKPAGDAGYEADIIKPIGKGAHRFLAVFRPKRRGGIADPVERRARNSFTIEAGDEGTAKDGDLVWVETKNARGYGPQKARVRGIAGHIDDKHAYSTIALANHDIPTDFPSAVLEQAEKATLPPLGSRTDLRDVPLITIDPADAKDHDDAVFAEPDDDENNPGGYRVIVAIADVSYFVSPDSALDKEALKRGNSTYLPDRVVPMLPERLSNDLCSLRENEDRPCMAVEMIIDASGTKKSQRFMRALMRSHGKLSYEDAQAISEGGEAPNNLGPVVSALYDAYRIRMKERAKRAPLDLDLPERKIILDKDGNVEKVIKRERFDAHKVIEEFMILANVAAAEALERAKTPVIYRVHDQPDPEKLETIRDYLGTLDYNLTKGGSVRPANFNQLLKIAGERDQKEMVSEVVLRSQRQAIYDVVNVGHFGLNIPRYAHFTSPIRRYADLTVHRALVKAFKLGENGQTEKEAKALPEISQQISDLERRSVAAERESNDRYLAGYLEEKVGVEFEARIRGVTKFGLFIMLDESGADGFIPMRSIGSERFRFEEKEHAVIGESSGGIFRLGQPVRVSLAEAAPLTGSLRFEMLSDPLPGEKKKPRKKPTPQTSRERAKAKKKEHLRKASRAKNIPKKAKRRKSNAKPKRG</sequence>
<dbReference type="InterPro" id="IPR003029">
    <property type="entry name" value="S1_domain"/>
</dbReference>
<keyword evidence="3 7" id="KW-0540">Nuclease</keyword>
<dbReference type="NCBIfam" id="TIGR02063">
    <property type="entry name" value="RNase_R"/>
    <property type="match status" value="1"/>
</dbReference>
<protein>
    <recommendedName>
        <fullName evidence="7">Ribonuclease R</fullName>
        <shortName evidence="7">RNase R</shortName>
        <ecNumber evidence="7">3.1.13.1</ecNumber>
    </recommendedName>
</protein>
<dbReference type="PROSITE" id="PS01175">
    <property type="entry name" value="RIBONUCLEASE_II"/>
    <property type="match status" value="1"/>
</dbReference>